<dbReference type="AlphaFoldDB" id="A0AAD3RYV1"/>
<dbReference type="Gene3D" id="1.10.630.10">
    <property type="entry name" value="Cytochrome P450"/>
    <property type="match status" value="1"/>
</dbReference>
<sequence length="513" mass="58407">MASLQLLMEEGLLPSLLASLIFIAVVLKIFLSNKARKPKPNLPPSPSKLPLIGNLHQLGKMPHRSLTKLSQKLGPIIFLQLGEVPTVVVSSAAMAKEVMKTHDLPFSSRPQLFSAKWLFYDSTDIAFSPYGSYWRDIRKICILELLSTKRVESFGFVRAEEVSRLIHRIEAESSPRTVNLSEKLRLYANDVLCRVVLGRNFSEAGDYDRHGFHSMLVESQELLGGFSIGDFFPSMEFIHTITGYKSRLEKTFRRFDKFFDELIEERLDPGRKKSREKDLLDVLLDVQKNASSEMSLTMNNVKAILLDMFAAGTDTTFIVLDWAMTELIMNPRAMRQAQAEVRSIIPQREQVSEKDLHQFDYLKAIIKETFRLHPLIPVLLPRESIQDVTIDEYEIPAKSRVFVNVWEIGRDPKSWESPEEFNPDRFIGCDVDFKGQDFELLPFGAGRRGCPGIALGAMTIELALARLLHRFDWELPLNVRAGDLDLTEVYGISMHKITDLVLVAKPQLHESIC</sequence>
<evidence type="ECO:0000256" key="9">
    <source>
        <dbReference type="RuleBase" id="RU000461"/>
    </source>
</evidence>
<accession>A0AAD3RYV1</accession>
<keyword evidence="12" id="KW-1185">Reference proteome</keyword>
<dbReference type="GO" id="GO:0005506">
    <property type="term" value="F:iron ion binding"/>
    <property type="evidence" value="ECO:0007669"/>
    <property type="project" value="InterPro"/>
</dbReference>
<name>A0AAD3RYV1_NEPGR</name>
<evidence type="ECO:0008006" key="13">
    <source>
        <dbReference type="Google" id="ProtNLM"/>
    </source>
</evidence>
<dbReference type="PRINTS" id="PR00463">
    <property type="entry name" value="EP450I"/>
</dbReference>
<evidence type="ECO:0000256" key="2">
    <source>
        <dbReference type="ARBA" id="ARBA00010617"/>
    </source>
</evidence>
<keyword evidence="6 8" id="KW-0408">Iron</keyword>
<dbReference type="InterPro" id="IPR017972">
    <property type="entry name" value="Cyt_P450_CS"/>
</dbReference>
<reference evidence="11" key="1">
    <citation type="submission" date="2023-05" db="EMBL/GenBank/DDBJ databases">
        <title>Nepenthes gracilis genome sequencing.</title>
        <authorList>
            <person name="Fukushima K."/>
        </authorList>
    </citation>
    <scope>NUCLEOTIDE SEQUENCE</scope>
    <source>
        <strain evidence="11">SING2019-196</strain>
    </source>
</reference>
<evidence type="ECO:0000256" key="3">
    <source>
        <dbReference type="ARBA" id="ARBA00022617"/>
    </source>
</evidence>
<evidence type="ECO:0000313" key="12">
    <source>
        <dbReference type="Proteomes" id="UP001279734"/>
    </source>
</evidence>
<keyword evidence="10" id="KW-1133">Transmembrane helix</keyword>
<dbReference type="InterPro" id="IPR002401">
    <property type="entry name" value="Cyt_P450_E_grp-I"/>
</dbReference>
<keyword evidence="10" id="KW-0472">Membrane</keyword>
<feature type="binding site" description="axial binding residue" evidence="8">
    <location>
        <position position="450"/>
    </location>
    <ligand>
        <name>heme</name>
        <dbReference type="ChEBI" id="CHEBI:30413"/>
    </ligand>
    <ligandPart>
        <name>Fe</name>
        <dbReference type="ChEBI" id="CHEBI:18248"/>
    </ligandPart>
</feature>
<dbReference type="GO" id="GO:0020037">
    <property type="term" value="F:heme binding"/>
    <property type="evidence" value="ECO:0007669"/>
    <property type="project" value="InterPro"/>
</dbReference>
<dbReference type="GO" id="GO:0016705">
    <property type="term" value="F:oxidoreductase activity, acting on paired donors, with incorporation or reduction of molecular oxygen"/>
    <property type="evidence" value="ECO:0007669"/>
    <property type="project" value="InterPro"/>
</dbReference>
<evidence type="ECO:0000256" key="7">
    <source>
        <dbReference type="ARBA" id="ARBA00023033"/>
    </source>
</evidence>
<comment type="caution">
    <text evidence="11">The sequence shown here is derived from an EMBL/GenBank/DDBJ whole genome shotgun (WGS) entry which is preliminary data.</text>
</comment>
<dbReference type="FunFam" id="1.10.630.10:FF:000043">
    <property type="entry name" value="Cytochrome P450 99A2"/>
    <property type="match status" value="1"/>
</dbReference>
<dbReference type="InterPro" id="IPR036396">
    <property type="entry name" value="Cyt_P450_sf"/>
</dbReference>
<feature type="transmembrane region" description="Helical" evidence="10">
    <location>
        <begin position="12"/>
        <end position="31"/>
    </location>
</feature>
<dbReference type="PRINTS" id="PR00385">
    <property type="entry name" value="P450"/>
</dbReference>
<protein>
    <recommendedName>
        <fullName evidence="13">Cytochrome P450</fullName>
    </recommendedName>
</protein>
<keyword evidence="5 9" id="KW-0560">Oxidoreductase</keyword>
<evidence type="ECO:0000256" key="1">
    <source>
        <dbReference type="ARBA" id="ARBA00001971"/>
    </source>
</evidence>
<gene>
    <name evidence="11" type="ORF">Nepgr_003071</name>
</gene>
<proteinExistence type="inferred from homology"/>
<dbReference type="PROSITE" id="PS00086">
    <property type="entry name" value="CYTOCHROME_P450"/>
    <property type="match status" value="1"/>
</dbReference>
<keyword evidence="10" id="KW-0812">Transmembrane</keyword>
<dbReference type="InterPro" id="IPR001128">
    <property type="entry name" value="Cyt_P450"/>
</dbReference>
<evidence type="ECO:0000256" key="10">
    <source>
        <dbReference type="SAM" id="Phobius"/>
    </source>
</evidence>
<dbReference type="PANTHER" id="PTHR47955">
    <property type="entry name" value="CYTOCHROME P450 FAMILY 71 PROTEIN"/>
    <property type="match status" value="1"/>
</dbReference>
<comment type="cofactor">
    <cofactor evidence="1 8">
        <name>heme</name>
        <dbReference type="ChEBI" id="CHEBI:30413"/>
    </cofactor>
</comment>
<evidence type="ECO:0000256" key="4">
    <source>
        <dbReference type="ARBA" id="ARBA00022723"/>
    </source>
</evidence>
<dbReference type="SUPFAM" id="SSF48264">
    <property type="entry name" value="Cytochrome P450"/>
    <property type="match status" value="1"/>
</dbReference>
<dbReference type="Proteomes" id="UP001279734">
    <property type="component" value="Unassembled WGS sequence"/>
</dbReference>
<keyword evidence="3 8" id="KW-0349">Heme</keyword>
<dbReference type="PANTHER" id="PTHR47955:SF19">
    <property type="entry name" value="CYTOCHROME P450 71A9-LIKE ISOFORM X1"/>
    <property type="match status" value="1"/>
</dbReference>
<dbReference type="EMBL" id="BSYO01000002">
    <property type="protein sequence ID" value="GMH01232.1"/>
    <property type="molecule type" value="Genomic_DNA"/>
</dbReference>
<dbReference type="GO" id="GO:0004497">
    <property type="term" value="F:monooxygenase activity"/>
    <property type="evidence" value="ECO:0007669"/>
    <property type="project" value="UniProtKB-KW"/>
</dbReference>
<dbReference type="Pfam" id="PF00067">
    <property type="entry name" value="p450"/>
    <property type="match status" value="1"/>
</dbReference>
<keyword evidence="4 8" id="KW-0479">Metal-binding</keyword>
<comment type="similarity">
    <text evidence="2 9">Belongs to the cytochrome P450 family.</text>
</comment>
<organism evidence="11 12">
    <name type="scientific">Nepenthes gracilis</name>
    <name type="common">Slender pitcher plant</name>
    <dbReference type="NCBI Taxonomy" id="150966"/>
    <lineage>
        <taxon>Eukaryota</taxon>
        <taxon>Viridiplantae</taxon>
        <taxon>Streptophyta</taxon>
        <taxon>Embryophyta</taxon>
        <taxon>Tracheophyta</taxon>
        <taxon>Spermatophyta</taxon>
        <taxon>Magnoliopsida</taxon>
        <taxon>eudicotyledons</taxon>
        <taxon>Gunneridae</taxon>
        <taxon>Pentapetalae</taxon>
        <taxon>Caryophyllales</taxon>
        <taxon>Nepenthaceae</taxon>
        <taxon>Nepenthes</taxon>
    </lineage>
</organism>
<evidence type="ECO:0000256" key="8">
    <source>
        <dbReference type="PIRSR" id="PIRSR602401-1"/>
    </source>
</evidence>
<evidence type="ECO:0000256" key="5">
    <source>
        <dbReference type="ARBA" id="ARBA00023002"/>
    </source>
</evidence>
<evidence type="ECO:0000256" key="6">
    <source>
        <dbReference type="ARBA" id="ARBA00023004"/>
    </source>
</evidence>
<keyword evidence="7 9" id="KW-0503">Monooxygenase</keyword>
<dbReference type="CDD" id="cd11072">
    <property type="entry name" value="CYP71-like"/>
    <property type="match status" value="1"/>
</dbReference>
<evidence type="ECO:0000313" key="11">
    <source>
        <dbReference type="EMBL" id="GMH01232.1"/>
    </source>
</evidence>